<dbReference type="AlphaFoldDB" id="A0AB39Q0X1"/>
<evidence type="ECO:0000313" key="1">
    <source>
        <dbReference type="EMBL" id="XDQ35841.1"/>
    </source>
</evidence>
<dbReference type="EMBL" id="CP163439">
    <property type="protein sequence ID" value="XDQ35841.1"/>
    <property type="molecule type" value="Genomic_DNA"/>
</dbReference>
<sequence length="604" mass="66405">MARDTESDIGYAVGLDLGDGESSLCWLPTHGRSKARVYTRGTDGAAIVTALGRERLDQGGYRYVIGEAAVMAQNVLHFSVNFKSRPDPQDLAVPEAVQFAQILLTEFLSRHPEVRGNCVVYVGHPTGWDDVSVATYARHFSSMNVPVRLVAESQSALVHVRDRRGGRREERRLDRVLVVDIGSSTTDFTFVEDLIPRNLLVGSDLGCAVIDRELARMVREAFAGDEKFTTALGRDDSGEEMLLLACRRAKEAQFTGTDVRLQDLQVGCDPRFTPFLGPSLGWLRGVDIPGRVVRGPGGWAEGFADVLTEVRGLLGATEPELVVITGGGSRMPVARRLCLDAFPEATVESDTDPSQSVTRGLASVGRHRVNVARFRHDIHELKDRPEFEEKIRAGLLDAFDQARNTLLTRLLERADDDNADAEDEQDIDAFIRRLTGMDQVLARLRVRLNAELTPMALEICRRYDIRADQFMLELVLPGVIGTAISARIRPMWRTLRGAQSVLETIASMGGLGLYAMRFAMQSSKRLAHLGALGAVAGGVLALPKATEMAARKLIRTTLENAQLDPAEVSSVVTHVAEQITEQMDRRAEEVERFVSDRPGPEAGL</sequence>
<organism evidence="1">
    <name type="scientific">Streptomyces sp. R28</name>
    <dbReference type="NCBI Taxonomy" id="3238628"/>
    <lineage>
        <taxon>Bacteria</taxon>
        <taxon>Bacillati</taxon>
        <taxon>Actinomycetota</taxon>
        <taxon>Actinomycetes</taxon>
        <taxon>Kitasatosporales</taxon>
        <taxon>Streptomycetaceae</taxon>
        <taxon>Streptomyces</taxon>
    </lineage>
</organism>
<dbReference type="CDD" id="cd10170">
    <property type="entry name" value="ASKHA_NBD_HSP70"/>
    <property type="match status" value="1"/>
</dbReference>
<dbReference type="InterPro" id="IPR043129">
    <property type="entry name" value="ATPase_NBD"/>
</dbReference>
<proteinExistence type="predicted"/>
<reference evidence="1" key="1">
    <citation type="submission" date="2024-07" db="EMBL/GenBank/DDBJ databases">
        <authorList>
            <person name="Yu S.T."/>
        </authorList>
    </citation>
    <scope>NUCLEOTIDE SEQUENCE</scope>
    <source>
        <strain evidence="1">R28</strain>
    </source>
</reference>
<accession>A0AB39Q0X1</accession>
<name>A0AB39Q0X1_9ACTN</name>
<gene>
    <name evidence="1" type="ORF">AB5J49_22195</name>
</gene>
<dbReference type="Gene3D" id="3.30.420.40">
    <property type="match status" value="2"/>
</dbReference>
<dbReference type="Gene3D" id="3.90.640.10">
    <property type="entry name" value="Actin, Chain A, domain 4"/>
    <property type="match status" value="1"/>
</dbReference>
<dbReference type="SUPFAM" id="SSF53067">
    <property type="entry name" value="Actin-like ATPase domain"/>
    <property type="match status" value="1"/>
</dbReference>
<dbReference type="RefSeq" id="WP_369170369.1">
    <property type="nucleotide sequence ID" value="NZ_CP163439.1"/>
</dbReference>
<protein>
    <submittedName>
        <fullName evidence="1">Hsp70 family protein</fullName>
    </submittedName>
</protein>